<organism evidence="7 8">
    <name type="scientific">Pseudoalteromonas phenolica</name>
    <dbReference type="NCBI Taxonomy" id="161398"/>
    <lineage>
        <taxon>Bacteria</taxon>
        <taxon>Pseudomonadati</taxon>
        <taxon>Pseudomonadota</taxon>
        <taxon>Gammaproteobacteria</taxon>
        <taxon>Alteromonadales</taxon>
        <taxon>Pseudoalteromonadaceae</taxon>
        <taxon>Pseudoalteromonas</taxon>
    </lineage>
</organism>
<feature type="transmembrane region" description="Helical" evidence="6">
    <location>
        <begin position="12"/>
        <end position="29"/>
    </location>
</feature>
<sequence>MEDQKNYLSRGTWLLVFSIIFGYAADYWFNVTLSQHLEAHQYGDYKVAYSITMLASVLVLLGGDRLAPRILSKHIAEKDNSAVSAYLACYIKRAFIISIFIISLIWFLSYFHVIHFDADGHHALSLMIVAVPIIALGALLSRVLQSAKLLAFSNLPWRVALPLLKTCAVLALAYFYIDINVELVIVAGIMIVIVIVVWQIWLLFQKNIITLTPFEPVISDKALLKQSIPMMLAMLVTLMLNQTDLLMLEWLANEHDVGHFSAANTLAHIIPVTQVTIASLFLPLIGRQLDNHPDLAKKLFNKARVITLMMTTLIGTLLWFVSDDLLKLFGTDYSDAKNALLILIPSYAITAIAAITATWLQYTGQGKQVVEFGVIAVAINVIANMLFIPKFGLTGAALATALSLSTWSLAVLLHHRLDSNDLLSSVES</sequence>
<proteinExistence type="predicted"/>
<dbReference type="Pfam" id="PF01943">
    <property type="entry name" value="Polysacc_synt"/>
    <property type="match status" value="1"/>
</dbReference>
<evidence type="ECO:0000256" key="1">
    <source>
        <dbReference type="ARBA" id="ARBA00004651"/>
    </source>
</evidence>
<comment type="subcellular location">
    <subcellularLocation>
        <location evidence="1">Cell membrane</location>
        <topology evidence="1">Multi-pass membrane protein</topology>
    </subcellularLocation>
</comment>
<dbReference type="GO" id="GO:0005886">
    <property type="term" value="C:plasma membrane"/>
    <property type="evidence" value="ECO:0007669"/>
    <property type="project" value="UniProtKB-SubCell"/>
</dbReference>
<evidence type="ECO:0000313" key="7">
    <source>
        <dbReference type="EMBL" id="ALO44119.1"/>
    </source>
</evidence>
<protein>
    <submittedName>
        <fullName evidence="7">Polysaccharide biosynthesis protein</fullName>
    </submittedName>
</protein>
<keyword evidence="8" id="KW-1185">Reference proteome</keyword>
<gene>
    <name evidence="7" type="ORF">PP2015_3645</name>
</gene>
<dbReference type="OrthoDB" id="6283795at2"/>
<feature type="transmembrane region" description="Helical" evidence="6">
    <location>
        <begin position="123"/>
        <end position="143"/>
    </location>
</feature>
<dbReference type="PATRIC" id="fig|161398.10.peg.3722"/>
<dbReference type="RefSeq" id="WP_058032001.1">
    <property type="nucleotide sequence ID" value="NZ_CP013188.1"/>
</dbReference>
<keyword evidence="4 6" id="KW-1133">Transmembrane helix</keyword>
<feature type="transmembrane region" description="Helical" evidence="6">
    <location>
        <begin position="87"/>
        <end position="111"/>
    </location>
</feature>
<feature type="transmembrane region" description="Helical" evidence="6">
    <location>
        <begin position="341"/>
        <end position="362"/>
    </location>
</feature>
<evidence type="ECO:0000313" key="8">
    <source>
        <dbReference type="Proteomes" id="UP000061457"/>
    </source>
</evidence>
<evidence type="ECO:0000256" key="2">
    <source>
        <dbReference type="ARBA" id="ARBA00022475"/>
    </source>
</evidence>
<keyword evidence="5 6" id="KW-0472">Membrane</keyword>
<dbReference type="InterPro" id="IPR002797">
    <property type="entry name" value="Polysacc_synth"/>
</dbReference>
<feature type="transmembrane region" description="Helical" evidence="6">
    <location>
        <begin position="223"/>
        <end position="240"/>
    </location>
</feature>
<evidence type="ECO:0000256" key="3">
    <source>
        <dbReference type="ARBA" id="ARBA00022692"/>
    </source>
</evidence>
<keyword evidence="3 6" id="KW-0812">Transmembrane</keyword>
<dbReference type="InterPro" id="IPR050833">
    <property type="entry name" value="Poly_Biosynth_Transport"/>
</dbReference>
<accession>A0A0S2K6R0</accession>
<feature type="transmembrane region" description="Helical" evidence="6">
    <location>
        <begin position="260"/>
        <end position="282"/>
    </location>
</feature>
<dbReference type="PANTHER" id="PTHR30250:SF11">
    <property type="entry name" value="O-ANTIGEN TRANSPORTER-RELATED"/>
    <property type="match status" value="1"/>
</dbReference>
<dbReference type="Proteomes" id="UP000061457">
    <property type="component" value="Chromosome II"/>
</dbReference>
<feature type="transmembrane region" description="Helical" evidence="6">
    <location>
        <begin position="303"/>
        <end position="321"/>
    </location>
</feature>
<dbReference type="EMBL" id="CP013188">
    <property type="protein sequence ID" value="ALO44119.1"/>
    <property type="molecule type" value="Genomic_DNA"/>
</dbReference>
<feature type="transmembrane region" description="Helical" evidence="6">
    <location>
        <begin position="155"/>
        <end position="177"/>
    </location>
</feature>
<evidence type="ECO:0000256" key="5">
    <source>
        <dbReference type="ARBA" id="ARBA00023136"/>
    </source>
</evidence>
<keyword evidence="2" id="KW-1003">Cell membrane</keyword>
<name>A0A0S2K6R0_9GAMM</name>
<reference evidence="7 8" key="1">
    <citation type="submission" date="2015-11" db="EMBL/GenBank/DDBJ databases">
        <authorList>
            <person name="Zhang Y."/>
            <person name="Guo Z."/>
        </authorList>
    </citation>
    <scope>NUCLEOTIDE SEQUENCE [LARGE SCALE GENOMIC DNA]</scope>
    <source>
        <strain evidence="7 8">KCTC 12086</strain>
    </source>
</reference>
<dbReference type="STRING" id="161398.PP2015_3645"/>
<dbReference type="AlphaFoldDB" id="A0A0S2K6R0"/>
<evidence type="ECO:0000256" key="6">
    <source>
        <dbReference type="SAM" id="Phobius"/>
    </source>
</evidence>
<feature type="transmembrane region" description="Helical" evidence="6">
    <location>
        <begin position="393"/>
        <end position="413"/>
    </location>
</feature>
<dbReference type="KEGG" id="pphe:PP2015_3645"/>
<feature type="transmembrane region" description="Helical" evidence="6">
    <location>
        <begin position="183"/>
        <end position="203"/>
    </location>
</feature>
<feature type="transmembrane region" description="Helical" evidence="6">
    <location>
        <begin position="49"/>
        <end position="67"/>
    </location>
</feature>
<evidence type="ECO:0000256" key="4">
    <source>
        <dbReference type="ARBA" id="ARBA00022989"/>
    </source>
</evidence>
<dbReference type="PANTHER" id="PTHR30250">
    <property type="entry name" value="PST FAMILY PREDICTED COLANIC ACID TRANSPORTER"/>
    <property type="match status" value="1"/>
</dbReference>
<feature type="transmembrane region" description="Helical" evidence="6">
    <location>
        <begin position="369"/>
        <end position="387"/>
    </location>
</feature>